<dbReference type="PROSITE" id="PS51257">
    <property type="entry name" value="PROKAR_LIPOPROTEIN"/>
    <property type="match status" value="1"/>
</dbReference>
<evidence type="ECO:0000313" key="1">
    <source>
        <dbReference type="EMBL" id="TGE24236.1"/>
    </source>
</evidence>
<dbReference type="RefSeq" id="WP_167856735.1">
    <property type="nucleotide sequence ID" value="NZ_SRLC01000001.1"/>
</dbReference>
<dbReference type="AlphaFoldDB" id="A0A4Z0Q425"/>
<gene>
    <name evidence="1" type="ORF">E5K00_03205</name>
</gene>
<comment type="caution">
    <text evidence="1">The sequence shown here is derived from an EMBL/GenBank/DDBJ whole genome shotgun (WGS) entry which is preliminary data.</text>
</comment>
<sequence>MRNSTSALFLGLCAVLTGACSTHRTDQQPASAGELSIEAFAESDKYNRALDKLAELNAASDKSGLTALTLGSPDAHTWEKLDAYYQQADALPYPADIRKALKEKAIFGLVEVQHFLSIAPLEKRTYYAEQFFAQPYVEPKLAIAFLENLRNQWPAEKLAAAKAKTSRQLQASLARTTKKLPGNLILPDTKEMKKTLAVVQQEQQKRARQLTALQSKLETL</sequence>
<dbReference type="Proteomes" id="UP000297549">
    <property type="component" value="Unassembled WGS sequence"/>
</dbReference>
<name>A0A4Z0Q425_9BACT</name>
<protein>
    <submittedName>
        <fullName evidence="1">Uncharacterized protein</fullName>
    </submittedName>
</protein>
<reference evidence="1 2" key="1">
    <citation type="submission" date="2019-04" db="EMBL/GenBank/DDBJ databases">
        <authorList>
            <person name="Feng G."/>
            <person name="Zhang J."/>
            <person name="Zhu H."/>
        </authorList>
    </citation>
    <scope>NUCLEOTIDE SEQUENCE [LARGE SCALE GENOMIC DNA]</scope>
    <source>
        <strain evidence="1 2">JCM 31653</strain>
    </source>
</reference>
<accession>A0A4Z0Q425</accession>
<organism evidence="1 2">
    <name type="scientific">Hymenobacter aquaticus</name>
    <dbReference type="NCBI Taxonomy" id="1867101"/>
    <lineage>
        <taxon>Bacteria</taxon>
        <taxon>Pseudomonadati</taxon>
        <taxon>Bacteroidota</taxon>
        <taxon>Cytophagia</taxon>
        <taxon>Cytophagales</taxon>
        <taxon>Hymenobacteraceae</taxon>
        <taxon>Hymenobacter</taxon>
    </lineage>
</organism>
<dbReference type="EMBL" id="SRLC01000001">
    <property type="protein sequence ID" value="TGE24236.1"/>
    <property type="molecule type" value="Genomic_DNA"/>
</dbReference>
<keyword evidence="2" id="KW-1185">Reference proteome</keyword>
<evidence type="ECO:0000313" key="2">
    <source>
        <dbReference type="Proteomes" id="UP000297549"/>
    </source>
</evidence>
<proteinExistence type="predicted"/>